<dbReference type="InterPro" id="IPR021133">
    <property type="entry name" value="HEAT_type_2"/>
</dbReference>
<dbReference type="EMBL" id="GG738847">
    <property type="protein sequence ID" value="EFC49720.1"/>
    <property type="molecule type" value="Genomic_DNA"/>
</dbReference>
<dbReference type="OMA" id="HASYPIK"/>
<proteinExistence type="predicted"/>
<dbReference type="Gene3D" id="1.25.10.10">
    <property type="entry name" value="Leucine-rich Repeat Variant"/>
    <property type="match status" value="1"/>
</dbReference>
<dbReference type="Proteomes" id="UP000006671">
    <property type="component" value="Unassembled WGS sequence"/>
</dbReference>
<dbReference type="AlphaFoldDB" id="D2V0H1"/>
<dbReference type="GeneID" id="8862789"/>
<keyword evidence="3" id="KW-1185">Reference proteome</keyword>
<dbReference type="PROSITE" id="PS50077">
    <property type="entry name" value="HEAT_REPEAT"/>
    <property type="match status" value="1"/>
</dbReference>
<evidence type="ECO:0000313" key="3">
    <source>
        <dbReference type="Proteomes" id="UP000006671"/>
    </source>
</evidence>
<dbReference type="VEuPathDB" id="AmoebaDB:NAEGRDRAFT_78043"/>
<dbReference type="InParanoid" id="D2V0H1"/>
<protein>
    <submittedName>
        <fullName evidence="2">Uncharacterized protein</fullName>
    </submittedName>
</protein>
<reference evidence="2 3" key="1">
    <citation type="journal article" date="2010" name="Cell">
        <title>The genome of Naegleria gruberi illuminates early eukaryotic versatility.</title>
        <authorList>
            <person name="Fritz-Laylin L.K."/>
            <person name="Prochnik S.E."/>
            <person name="Ginger M.L."/>
            <person name="Dacks J.B."/>
            <person name="Carpenter M.L."/>
            <person name="Field M.C."/>
            <person name="Kuo A."/>
            <person name="Paredez A."/>
            <person name="Chapman J."/>
            <person name="Pham J."/>
            <person name="Shu S."/>
            <person name="Neupane R."/>
            <person name="Cipriano M."/>
            <person name="Mancuso J."/>
            <person name="Tu H."/>
            <person name="Salamov A."/>
            <person name="Lindquist E."/>
            <person name="Shapiro H."/>
            <person name="Lucas S."/>
            <person name="Grigoriev I.V."/>
            <person name="Cande W.Z."/>
            <person name="Fulton C."/>
            <person name="Rokhsar D.S."/>
            <person name="Dawson S.C."/>
        </authorList>
    </citation>
    <scope>NUCLEOTIDE SEQUENCE [LARGE SCALE GENOMIC DNA]</scope>
    <source>
        <strain evidence="2 3">NEG-M</strain>
    </source>
</reference>
<evidence type="ECO:0000256" key="1">
    <source>
        <dbReference type="PROSITE-ProRule" id="PRU00103"/>
    </source>
</evidence>
<sequence length="1109" mass="125964">MATHDCWRPLLDNLRETIEVSKADKPNREKKQNLINALDRVFDEIKSGEYNHSGSSLLQNAQEVFNLFKDLLSHFDDWSFKQSIAFALVHFYFIFEKQELIKLLINENEDLLNLILENITDSKREVRDATSQSLGGLSKVIGADFLKQDFILDILNNPKKKQPEEPYKSVEGMMNTLGYILRNCSIITHEQFTFMTDILFNHATDSQFGSYSSYVRRYAVRSLTKSLESPIILGSTQLLNRYTESIFTTFKDQDIDVRRANGQLFIKFLMTLIQVGGVVDSISVESVISDLIQTLNQDNIQWQQRHGVCLAFEAMSLNTQIFNNDSTATNHTINIVEIVKQLYPVLEQQMKKKEQDKAGSNGNAIAAKSICNFFMLQSIKYNIVDQLQYVQDMIIHMLKSDDPLLLDAGNYSVIQLITKFYNSTTTANNTQLNNLLSLVYKNTFHASYPIKSGAMLSLSRAVECMKLADTQDLITVLTANIVNVLVEESKHTNNYEVKESVFKAMEDLFTKTKSLEPITNLELMNIIFDVLIKNCTDKSCGSNSDYPRSACINALSSYLVYINKYSQEIDKFIIKNQLKLIIKLLNTIIGEEEMIIVISSIKLARVIDLWYNNENYNVDMTSLYGSVLCLSYDQDDEIKYNALPLRTSMIGSVNTEKIVNICKSLSAEILNDDVDEDKRIASSMVLKFLASHPAHLTSLSGDVLKKLFTIVAKGLLLEDNRESKVIQANCLLLLRELSKNMQFKTFKHTNHIMLLLINLLANKKSFDYEVDFDEEDESEEDSEDEKEDLELKYPGKLSSSKINAQRCKVIVDIILNVEPELIDYFNAIKTILGLYKQTEANVKHVSYLASLFGSQHNFYELNPTVPKLQVDDLMESLEDMEVPVENDSEDAKLFILDNVMSIGGGVNNNGADICDNITSPYYNENLIINTINNGDVEEDALIDSLNNSIQDEEDENITKYAFVLSQLLSKNKALNGEYEDLINTIIEKVTECSMDESVLVWLLRLLETIAAFDKEFNDDKVYKFATKIDKYNSKVFIAACSCILQVAVNNGKLNEIVQTVSDLLVDEDIDEGKDLIQYVLHRNNIKLPLPTPKVDNVKSNETFAATQSK</sequence>
<dbReference type="SUPFAM" id="SSF48371">
    <property type="entry name" value="ARM repeat"/>
    <property type="match status" value="2"/>
</dbReference>
<evidence type="ECO:0000313" key="2">
    <source>
        <dbReference type="EMBL" id="EFC49720.1"/>
    </source>
</evidence>
<gene>
    <name evidence="2" type="ORF">NAEGRDRAFT_78043</name>
</gene>
<name>D2V0H1_NAEGR</name>
<feature type="repeat" description="HEAT" evidence="1">
    <location>
        <begin position="111"/>
        <end position="149"/>
    </location>
</feature>
<accession>D2V0H1</accession>
<dbReference type="eggNOG" id="ENOG502T2IH">
    <property type="taxonomic scope" value="Eukaryota"/>
</dbReference>
<dbReference type="InterPro" id="IPR011989">
    <property type="entry name" value="ARM-like"/>
</dbReference>
<dbReference type="KEGG" id="ngr:NAEGRDRAFT_78043"/>
<dbReference type="InterPro" id="IPR016024">
    <property type="entry name" value="ARM-type_fold"/>
</dbReference>
<dbReference type="OrthoDB" id="10260249at2759"/>
<dbReference type="RefSeq" id="XP_002682464.1">
    <property type="nucleotide sequence ID" value="XM_002682418.1"/>
</dbReference>
<organism evidence="3">
    <name type="scientific">Naegleria gruberi</name>
    <name type="common">Amoeba</name>
    <dbReference type="NCBI Taxonomy" id="5762"/>
    <lineage>
        <taxon>Eukaryota</taxon>
        <taxon>Discoba</taxon>
        <taxon>Heterolobosea</taxon>
        <taxon>Tetramitia</taxon>
        <taxon>Eutetramitia</taxon>
        <taxon>Vahlkampfiidae</taxon>
        <taxon>Naegleria</taxon>
    </lineage>
</organism>